<comment type="function">
    <text evidence="2">Antitoxin component of a type II toxin-antitoxin (TA) system.</text>
</comment>
<dbReference type="InterPro" id="IPR006442">
    <property type="entry name" value="Antitoxin_Phd/YefM"/>
</dbReference>
<accession>A0A2H0WQ84</accession>
<evidence type="ECO:0000313" key="3">
    <source>
        <dbReference type="EMBL" id="PIS14787.1"/>
    </source>
</evidence>
<protein>
    <recommendedName>
        <fullName evidence="2">Antitoxin</fullName>
    </recommendedName>
</protein>
<comment type="similarity">
    <text evidence="1 2">Belongs to the phD/YefM antitoxin family.</text>
</comment>
<sequence length="95" mass="10988">MNNQMTSLPNFVSVSDLQRDYPGLLKKLKKSQEPLLILKNNSLEAVMLSPEVYNLLQEKIVEFEMKDALEAIKGYEKEKKEGKLKKLESVDELFK</sequence>
<dbReference type="InterPro" id="IPR036165">
    <property type="entry name" value="YefM-like_sf"/>
</dbReference>
<dbReference type="AlphaFoldDB" id="A0A2H0WQ84"/>
<evidence type="ECO:0000256" key="2">
    <source>
        <dbReference type="RuleBase" id="RU362080"/>
    </source>
</evidence>
<proteinExistence type="inferred from homology"/>
<evidence type="ECO:0000256" key="1">
    <source>
        <dbReference type="ARBA" id="ARBA00009981"/>
    </source>
</evidence>
<dbReference type="Proteomes" id="UP000230775">
    <property type="component" value="Unassembled WGS sequence"/>
</dbReference>
<organism evidence="3 4">
    <name type="scientific">Candidatus Shapirobacteria bacterium CG09_land_8_20_14_0_10_39_12</name>
    <dbReference type="NCBI Taxonomy" id="1974885"/>
    <lineage>
        <taxon>Bacteria</taxon>
        <taxon>Candidatus Shapironibacteriota</taxon>
    </lineage>
</organism>
<dbReference type="EMBL" id="PEZI01000020">
    <property type="protein sequence ID" value="PIS14787.1"/>
    <property type="molecule type" value="Genomic_DNA"/>
</dbReference>
<name>A0A2H0WQ84_9BACT</name>
<dbReference type="SUPFAM" id="SSF143120">
    <property type="entry name" value="YefM-like"/>
    <property type="match status" value="1"/>
</dbReference>
<reference evidence="4" key="1">
    <citation type="submission" date="2017-09" db="EMBL/GenBank/DDBJ databases">
        <title>Depth-based differentiation of microbial function through sediment-hosted aquifers and enrichment of novel symbionts in the deep terrestrial subsurface.</title>
        <authorList>
            <person name="Probst A.J."/>
            <person name="Ladd B."/>
            <person name="Jarett J.K."/>
            <person name="Geller-Mcgrath D.E."/>
            <person name="Sieber C.M.K."/>
            <person name="Emerson J.B."/>
            <person name="Anantharaman K."/>
            <person name="Thomas B.C."/>
            <person name="Malmstrom R."/>
            <person name="Stieglmeier M."/>
            <person name="Klingl A."/>
            <person name="Woyke T."/>
            <person name="Ryan C.M."/>
            <person name="Banfield J.F."/>
        </authorList>
    </citation>
    <scope>NUCLEOTIDE SEQUENCE [LARGE SCALE GENOMIC DNA]</scope>
</reference>
<comment type="caution">
    <text evidence="3">The sequence shown here is derived from an EMBL/GenBank/DDBJ whole genome shotgun (WGS) entry which is preliminary data.</text>
</comment>
<evidence type="ECO:0000313" key="4">
    <source>
        <dbReference type="Proteomes" id="UP000230775"/>
    </source>
</evidence>
<gene>
    <name evidence="3" type="ORF">COT64_00835</name>
</gene>
<dbReference type="Pfam" id="PF02604">
    <property type="entry name" value="PhdYeFM_antitox"/>
    <property type="match status" value="1"/>
</dbReference>
<dbReference type="Gene3D" id="3.40.1620.10">
    <property type="entry name" value="YefM-like domain"/>
    <property type="match status" value="1"/>
</dbReference>